<sequence length="267" mass="30250">MEFACCIKTTCEAHDPLICTRCERNFHVDCALPSKSLNWEPDESIRLMWRCPSCGSASPRNNKDDTPCRNVTKRSKPKSDKATTSIVDKSAKSNQKPLSLAQITAEEIRSIIKSEIKDALSSFQKSFDDLRIEISSLRSSVQFLSDKYDSVTKKMESIEAKMKTIEASRSECLNLQGAVSALQNDINKKEQWARRSNIEIIGIPEAKNENLLNIISKIAGVADVKNYVATDIDFITRVTPKHNDSKKSRPIIIRFLFDIKRTTFWLD</sequence>
<dbReference type="Gene3D" id="3.30.70.1820">
    <property type="entry name" value="L1 transposable element, RRM domain"/>
    <property type="match status" value="1"/>
</dbReference>
<keyword evidence="4" id="KW-1185">Reference proteome</keyword>
<accession>A0A8J9VUL9</accession>
<name>A0A8J9VUL9_9NEOP</name>
<dbReference type="Proteomes" id="UP000838878">
    <property type="component" value="Chromosome 6"/>
</dbReference>
<organism evidence="3 4">
    <name type="scientific">Brenthis ino</name>
    <name type="common">lesser marbled fritillary</name>
    <dbReference type="NCBI Taxonomy" id="405034"/>
    <lineage>
        <taxon>Eukaryota</taxon>
        <taxon>Metazoa</taxon>
        <taxon>Ecdysozoa</taxon>
        <taxon>Arthropoda</taxon>
        <taxon>Hexapoda</taxon>
        <taxon>Insecta</taxon>
        <taxon>Pterygota</taxon>
        <taxon>Neoptera</taxon>
        <taxon>Endopterygota</taxon>
        <taxon>Lepidoptera</taxon>
        <taxon>Glossata</taxon>
        <taxon>Ditrysia</taxon>
        <taxon>Papilionoidea</taxon>
        <taxon>Nymphalidae</taxon>
        <taxon>Heliconiinae</taxon>
        <taxon>Argynnini</taxon>
        <taxon>Brenthis</taxon>
    </lineage>
</organism>
<evidence type="ECO:0000256" key="1">
    <source>
        <dbReference type="SAM" id="Coils"/>
    </source>
</evidence>
<dbReference type="InterPro" id="IPR011011">
    <property type="entry name" value="Znf_FYVE_PHD"/>
</dbReference>
<evidence type="ECO:0000256" key="2">
    <source>
        <dbReference type="SAM" id="MobiDB-lite"/>
    </source>
</evidence>
<evidence type="ECO:0000313" key="3">
    <source>
        <dbReference type="EMBL" id="CAH0727690.1"/>
    </source>
</evidence>
<reference evidence="3" key="1">
    <citation type="submission" date="2021-12" db="EMBL/GenBank/DDBJ databases">
        <authorList>
            <person name="Martin H S."/>
        </authorList>
    </citation>
    <scope>NUCLEOTIDE SEQUENCE</scope>
</reference>
<dbReference type="OrthoDB" id="5989141at2759"/>
<gene>
    <name evidence="3" type="ORF">BINO364_LOCUS12996</name>
</gene>
<feature type="region of interest" description="Disordered" evidence="2">
    <location>
        <begin position="56"/>
        <end position="90"/>
    </location>
</feature>
<dbReference type="SUPFAM" id="SSF57903">
    <property type="entry name" value="FYVE/PHD zinc finger"/>
    <property type="match status" value="1"/>
</dbReference>
<evidence type="ECO:0000313" key="4">
    <source>
        <dbReference type="Proteomes" id="UP000838878"/>
    </source>
</evidence>
<dbReference type="PANTHER" id="PTHR11505">
    <property type="entry name" value="L1 TRANSPOSABLE ELEMENT-RELATED"/>
    <property type="match status" value="1"/>
</dbReference>
<feature type="coiled-coil region" evidence="1">
    <location>
        <begin position="141"/>
        <end position="168"/>
    </location>
</feature>
<evidence type="ECO:0008006" key="5">
    <source>
        <dbReference type="Google" id="ProtNLM"/>
    </source>
</evidence>
<keyword evidence="1" id="KW-0175">Coiled coil</keyword>
<proteinExistence type="predicted"/>
<protein>
    <recommendedName>
        <fullName evidence="5">PHD-type domain-containing protein</fullName>
    </recommendedName>
</protein>
<dbReference type="EMBL" id="OV170226">
    <property type="protein sequence ID" value="CAH0727690.1"/>
    <property type="molecule type" value="Genomic_DNA"/>
</dbReference>
<dbReference type="InterPro" id="IPR004244">
    <property type="entry name" value="Transposase_22"/>
</dbReference>
<dbReference type="AlphaFoldDB" id="A0A8J9VUL9"/>
<feature type="non-terminal residue" evidence="3">
    <location>
        <position position="267"/>
    </location>
</feature>